<proteinExistence type="predicted"/>
<comment type="caution">
    <text evidence="1">The sequence shown here is derived from an EMBL/GenBank/DDBJ whole genome shotgun (WGS) entry which is preliminary data.</text>
</comment>
<evidence type="ECO:0000313" key="1">
    <source>
        <dbReference type="EMBL" id="KAH7924778.1"/>
    </source>
</evidence>
<name>A0ACB8BIX8_9AGAM</name>
<reference evidence="1" key="1">
    <citation type="journal article" date="2021" name="New Phytol.">
        <title>Evolutionary innovations through gain and loss of genes in the ectomycorrhizal Boletales.</title>
        <authorList>
            <person name="Wu G."/>
            <person name="Miyauchi S."/>
            <person name="Morin E."/>
            <person name="Kuo A."/>
            <person name="Drula E."/>
            <person name="Varga T."/>
            <person name="Kohler A."/>
            <person name="Feng B."/>
            <person name="Cao Y."/>
            <person name="Lipzen A."/>
            <person name="Daum C."/>
            <person name="Hundley H."/>
            <person name="Pangilinan J."/>
            <person name="Johnson J."/>
            <person name="Barry K."/>
            <person name="LaButti K."/>
            <person name="Ng V."/>
            <person name="Ahrendt S."/>
            <person name="Min B."/>
            <person name="Choi I.G."/>
            <person name="Park H."/>
            <person name="Plett J.M."/>
            <person name="Magnuson J."/>
            <person name="Spatafora J.W."/>
            <person name="Nagy L.G."/>
            <person name="Henrissat B."/>
            <person name="Grigoriev I.V."/>
            <person name="Yang Z.L."/>
            <person name="Xu J."/>
            <person name="Martin F.M."/>
        </authorList>
    </citation>
    <scope>NUCLEOTIDE SEQUENCE</scope>
    <source>
        <strain evidence="1">KUC20120723A-06</strain>
    </source>
</reference>
<accession>A0ACB8BIX8</accession>
<keyword evidence="2" id="KW-1185">Reference proteome</keyword>
<feature type="non-terminal residue" evidence="1">
    <location>
        <position position="241"/>
    </location>
</feature>
<gene>
    <name evidence="1" type="ORF">BV22DRAFT_993254</name>
</gene>
<evidence type="ECO:0000313" key="2">
    <source>
        <dbReference type="Proteomes" id="UP000790709"/>
    </source>
</evidence>
<protein>
    <submittedName>
        <fullName evidence="1">HET-domain-containing protein</fullName>
    </submittedName>
</protein>
<organism evidence="1 2">
    <name type="scientific">Leucogyrophana mollusca</name>
    <dbReference type="NCBI Taxonomy" id="85980"/>
    <lineage>
        <taxon>Eukaryota</taxon>
        <taxon>Fungi</taxon>
        <taxon>Dikarya</taxon>
        <taxon>Basidiomycota</taxon>
        <taxon>Agaricomycotina</taxon>
        <taxon>Agaricomycetes</taxon>
        <taxon>Agaricomycetidae</taxon>
        <taxon>Boletales</taxon>
        <taxon>Boletales incertae sedis</taxon>
        <taxon>Leucogyrophana</taxon>
    </lineage>
</organism>
<dbReference type="Proteomes" id="UP000790709">
    <property type="component" value="Unassembled WGS sequence"/>
</dbReference>
<sequence>MRLLNTRTLKLEDHPRVPEYAILSHRWGEEEVCFPDINGAHAPNLKGYSKIERCCAQALRDGHQYVWVDTCCIDKSSSAELSEAINSMYHWYREAQVCYAHLDDVCSDEDPSSEDSGFSLSEWFMRGWTLQELIAPETVIFFAKDWVEIGSKISLISTIAGITAVDEDVLLGTLPLKDVSVAKKMSWASWRETTRVEDRAYSLMGLFGVNMPLIYGEGKNAFARLQGEIMRKSTDQSIFAW</sequence>
<dbReference type="EMBL" id="MU266416">
    <property type="protein sequence ID" value="KAH7924778.1"/>
    <property type="molecule type" value="Genomic_DNA"/>
</dbReference>